<feature type="domain" description="BRCT" evidence="14">
    <location>
        <begin position="630"/>
        <end position="706"/>
    </location>
</feature>
<dbReference type="GO" id="GO:0003677">
    <property type="term" value="F:DNA binding"/>
    <property type="evidence" value="ECO:0007669"/>
    <property type="project" value="InterPro"/>
</dbReference>
<dbReference type="Gene3D" id="2.40.50.140">
    <property type="entry name" value="Nucleic acid-binding proteins"/>
    <property type="match status" value="1"/>
</dbReference>
<dbReference type="PROSITE" id="PS01056">
    <property type="entry name" value="DNA_LIGASE_N2"/>
    <property type="match status" value="1"/>
</dbReference>
<evidence type="ECO:0000256" key="11">
    <source>
        <dbReference type="ARBA" id="ARBA00023204"/>
    </source>
</evidence>
<dbReference type="SUPFAM" id="SSF52113">
    <property type="entry name" value="BRCT domain"/>
    <property type="match status" value="1"/>
</dbReference>
<dbReference type="Gene3D" id="3.40.50.10190">
    <property type="entry name" value="BRCT domain"/>
    <property type="match status" value="1"/>
</dbReference>
<dbReference type="InterPro" id="IPR013840">
    <property type="entry name" value="DNAligase_N"/>
</dbReference>
<dbReference type="AlphaFoldDB" id="E6PRN1"/>
<dbReference type="GO" id="GO:0046872">
    <property type="term" value="F:metal ion binding"/>
    <property type="evidence" value="ECO:0007669"/>
    <property type="project" value="UniProtKB-KW"/>
</dbReference>
<dbReference type="InterPro" id="IPR036420">
    <property type="entry name" value="BRCT_dom_sf"/>
</dbReference>
<dbReference type="FunFam" id="2.40.50.140:FF:000012">
    <property type="entry name" value="DNA ligase"/>
    <property type="match status" value="1"/>
</dbReference>
<dbReference type="InterPro" id="IPR018239">
    <property type="entry name" value="DNA_ligase_AS"/>
</dbReference>
<feature type="region of interest" description="Disordered" evidence="13">
    <location>
        <begin position="1"/>
        <end position="25"/>
    </location>
</feature>
<dbReference type="Pfam" id="PF03119">
    <property type="entry name" value="DNA_ligase_ZBD"/>
    <property type="match status" value="1"/>
</dbReference>
<keyword evidence="7" id="KW-0227">DNA damage</keyword>
<dbReference type="HAMAP" id="MF_01588">
    <property type="entry name" value="DNA_ligase_A"/>
    <property type="match status" value="1"/>
</dbReference>
<evidence type="ECO:0000259" key="14">
    <source>
        <dbReference type="PROSITE" id="PS50172"/>
    </source>
</evidence>
<dbReference type="NCBIfam" id="NF005932">
    <property type="entry name" value="PRK07956.1"/>
    <property type="match status" value="1"/>
</dbReference>
<evidence type="ECO:0000256" key="3">
    <source>
        <dbReference type="ARBA" id="ARBA00012722"/>
    </source>
</evidence>
<dbReference type="GO" id="GO:0006260">
    <property type="term" value="P:DNA replication"/>
    <property type="evidence" value="ECO:0007669"/>
    <property type="project" value="UniProtKB-KW"/>
</dbReference>
<keyword evidence="5" id="KW-0235">DNA replication</keyword>
<gene>
    <name evidence="15" type="primary">ligA</name>
    <name evidence="15" type="ORF">CARN2_3061</name>
</gene>
<evidence type="ECO:0000256" key="8">
    <source>
        <dbReference type="ARBA" id="ARBA00022833"/>
    </source>
</evidence>
<dbReference type="PIRSF" id="PIRSF001604">
    <property type="entry name" value="LigA"/>
    <property type="match status" value="1"/>
</dbReference>
<keyword evidence="8" id="KW-0862">Zinc</keyword>
<feature type="compositionally biased region" description="Pro residues" evidence="13">
    <location>
        <begin position="1"/>
        <end position="11"/>
    </location>
</feature>
<dbReference type="SUPFAM" id="SSF47781">
    <property type="entry name" value="RuvA domain 2-like"/>
    <property type="match status" value="1"/>
</dbReference>
<keyword evidence="11" id="KW-0234">DNA repair</keyword>
<dbReference type="SMART" id="SM00532">
    <property type="entry name" value="LIGANc"/>
    <property type="match status" value="1"/>
</dbReference>
<name>E6PRN1_9ZZZZ</name>
<dbReference type="Pfam" id="PF12826">
    <property type="entry name" value="HHH_2"/>
    <property type="match status" value="1"/>
</dbReference>
<dbReference type="FunFam" id="1.10.150.20:FF:000006">
    <property type="entry name" value="DNA ligase"/>
    <property type="match status" value="1"/>
</dbReference>
<evidence type="ECO:0000256" key="10">
    <source>
        <dbReference type="ARBA" id="ARBA00023027"/>
    </source>
</evidence>
<keyword evidence="4 15" id="KW-0436">Ligase</keyword>
<dbReference type="SUPFAM" id="SSF56091">
    <property type="entry name" value="DNA ligase/mRNA capping enzyme, catalytic domain"/>
    <property type="match status" value="1"/>
</dbReference>
<comment type="caution">
    <text evidence="15">The sequence shown here is derived from an EMBL/GenBank/DDBJ whole genome shotgun (WGS) entry which is preliminary data.</text>
</comment>
<dbReference type="FunFam" id="1.10.150.20:FF:000007">
    <property type="entry name" value="DNA ligase"/>
    <property type="match status" value="1"/>
</dbReference>
<protein>
    <recommendedName>
        <fullName evidence="3">DNA ligase (NAD(+))</fullName>
        <ecNumber evidence="3">6.5.1.2</ecNumber>
    </recommendedName>
</protein>
<accession>E6PRN1</accession>
<dbReference type="CDD" id="cd00114">
    <property type="entry name" value="LIGANc"/>
    <property type="match status" value="1"/>
</dbReference>
<evidence type="ECO:0000256" key="6">
    <source>
        <dbReference type="ARBA" id="ARBA00022723"/>
    </source>
</evidence>
<dbReference type="FunFam" id="3.40.50.10190:FF:000054">
    <property type="entry name" value="DNA ligase"/>
    <property type="match status" value="1"/>
</dbReference>
<evidence type="ECO:0000256" key="9">
    <source>
        <dbReference type="ARBA" id="ARBA00022842"/>
    </source>
</evidence>
<dbReference type="InterPro" id="IPR012340">
    <property type="entry name" value="NA-bd_OB-fold"/>
</dbReference>
<dbReference type="EC" id="6.5.1.2" evidence="3"/>
<dbReference type="InterPro" id="IPR010994">
    <property type="entry name" value="RuvA_2-like"/>
</dbReference>
<dbReference type="SMART" id="SM00278">
    <property type="entry name" value="HhH1"/>
    <property type="match status" value="4"/>
</dbReference>
<proteinExistence type="inferred from homology"/>
<keyword evidence="6" id="KW-0479">Metal-binding</keyword>
<dbReference type="Pfam" id="PF00533">
    <property type="entry name" value="BRCT"/>
    <property type="match status" value="1"/>
</dbReference>
<evidence type="ECO:0000256" key="5">
    <source>
        <dbReference type="ARBA" id="ARBA00022705"/>
    </source>
</evidence>
<dbReference type="InterPro" id="IPR041663">
    <property type="entry name" value="DisA/LigA_HHH"/>
</dbReference>
<dbReference type="SMART" id="SM00292">
    <property type="entry name" value="BRCT"/>
    <property type="match status" value="1"/>
</dbReference>
<comment type="function">
    <text evidence="2">DNA ligase that catalyzes the formation of phosphodiester linkages between 5'-phosphoryl and 3'-hydroxyl groups in double-stranded DNA using NAD as a coenzyme and as the energy source for the reaction. It is essential for DNA replication and repair of damaged DNA.</text>
</comment>
<dbReference type="Pfam" id="PF03120">
    <property type="entry name" value="OB_DNA_ligase"/>
    <property type="match status" value="1"/>
</dbReference>
<dbReference type="GO" id="GO:0005829">
    <property type="term" value="C:cytosol"/>
    <property type="evidence" value="ECO:0007669"/>
    <property type="project" value="TreeGrafter"/>
</dbReference>
<dbReference type="InterPro" id="IPR004150">
    <property type="entry name" value="NAD_DNA_ligase_OB"/>
</dbReference>
<keyword evidence="10" id="KW-0520">NAD</keyword>
<reference evidence="15" key="1">
    <citation type="submission" date="2009-10" db="EMBL/GenBank/DDBJ databases">
        <title>Diversity of trophic interactions inside an arsenic-rich microbial ecosystem.</title>
        <authorList>
            <person name="Bertin P.N."/>
            <person name="Heinrich-Salmeron A."/>
            <person name="Pelletier E."/>
            <person name="Goulhen-Chollet F."/>
            <person name="Arsene-Ploetze F."/>
            <person name="Gallien S."/>
            <person name="Calteau A."/>
            <person name="Vallenet D."/>
            <person name="Casiot C."/>
            <person name="Chane-Woon-Ming B."/>
            <person name="Giloteaux L."/>
            <person name="Barakat M."/>
            <person name="Bonnefoy V."/>
            <person name="Bruneel O."/>
            <person name="Chandler M."/>
            <person name="Cleiss J."/>
            <person name="Duran R."/>
            <person name="Elbaz-Poulichet F."/>
            <person name="Fonknechten N."/>
            <person name="Lauga B."/>
            <person name="Mornico D."/>
            <person name="Ortet P."/>
            <person name="Schaeffer C."/>
            <person name="Siguier P."/>
            <person name="Alexander Thil Smith A."/>
            <person name="Van Dorsselaer A."/>
            <person name="Weissenbach J."/>
            <person name="Medigue C."/>
            <person name="Le Paslier D."/>
        </authorList>
    </citation>
    <scope>NUCLEOTIDE SEQUENCE</scope>
</reference>
<dbReference type="EMBL" id="CABM01000045">
    <property type="protein sequence ID" value="CBH97587.1"/>
    <property type="molecule type" value="Genomic_DNA"/>
</dbReference>
<evidence type="ECO:0000256" key="12">
    <source>
        <dbReference type="ARBA" id="ARBA00034005"/>
    </source>
</evidence>
<dbReference type="InterPro" id="IPR001679">
    <property type="entry name" value="DNA_ligase"/>
</dbReference>
<keyword evidence="9" id="KW-0460">Magnesium</keyword>
<dbReference type="Pfam" id="PF01653">
    <property type="entry name" value="DNA_ligase_aden"/>
    <property type="match status" value="1"/>
</dbReference>
<dbReference type="NCBIfam" id="TIGR00575">
    <property type="entry name" value="dnlj"/>
    <property type="match status" value="1"/>
</dbReference>
<organism evidence="15">
    <name type="scientific">mine drainage metagenome</name>
    <dbReference type="NCBI Taxonomy" id="410659"/>
    <lineage>
        <taxon>unclassified sequences</taxon>
        <taxon>metagenomes</taxon>
        <taxon>ecological metagenomes</taxon>
    </lineage>
</organism>
<dbReference type="GO" id="GO:0003911">
    <property type="term" value="F:DNA ligase (NAD+) activity"/>
    <property type="evidence" value="ECO:0007669"/>
    <property type="project" value="UniProtKB-EC"/>
</dbReference>
<dbReference type="InterPro" id="IPR013839">
    <property type="entry name" value="DNAligase_adenylation"/>
</dbReference>
<sequence length="716" mass="77254">MGAAPRPLPRLPPRHMSQAQAPQSASLFADPAARAAALRAELTRLDHAYYVLDAPLVPDADYDTLFRELQALEAVHPELRTPDSPTQRVGGAPLPQFAPVRHAVPMLSIQTETDTTPQGAAAFDQRVRNKLALSADDAPVTYNAELKFDGLAINLRYEHGTLVQAATRGDGETGEDVTQNVRTIRSVPLQLHTTHPPAVLEVRGEALMKRADFERYNERQRAKGLPTLVNPRNGAAGSIRQLDPTIAAQRPLAFYAYGWGEIVGWAHQPDTYHAMLDALAAMGLPVAEQRVHGPGAQTLIDFHGRIATERDSLPFDIDGVVYKVDSLALQAELGFRNREPVWAVAHKYPAQERSTRVLAIDIQVGRTGKLTPVAKLEPVFVGGVTVTNATLHNEDEVRRKDVRVGDTVIVRRAGDVIPEVVSVLLDQRPANAGQPFDLDKQLGGHCPVCGSAIVREEGEADWRCTGGLFCAAQRKQAVLHYASRRAMDIEGLGEKLVDQLVDGGIVNVLPDLYRLDLLKLAALDRMADKSATNLLDALQASKSTTLPRFVYALGIRQVGEATAKELAHHFGSLDALMDASLEQLQAVSDVGPVVAQSIRTFFDQPHNREVVEQLRACGVHWDESAPAEPAASKPLAGKTFVLTGTLPTMSREEAKERIEAAGGKVAGSVSKKTDYVVAGAEAGSKLAKAQELGIAVLGQEGLMTLLDHDGAADQGA</sequence>
<dbReference type="Gene3D" id="1.10.287.610">
    <property type="entry name" value="Helix hairpin bin"/>
    <property type="match status" value="1"/>
</dbReference>
<dbReference type="FunFam" id="1.10.287.610:FF:000002">
    <property type="entry name" value="DNA ligase"/>
    <property type="match status" value="1"/>
</dbReference>
<evidence type="ECO:0000313" key="15">
    <source>
        <dbReference type="EMBL" id="CBH97587.1"/>
    </source>
</evidence>
<dbReference type="PROSITE" id="PS01055">
    <property type="entry name" value="DNA_LIGASE_N1"/>
    <property type="match status" value="1"/>
</dbReference>
<dbReference type="Gene3D" id="1.10.150.20">
    <property type="entry name" value="5' to 3' exonuclease, C-terminal subdomain"/>
    <property type="match status" value="2"/>
</dbReference>
<comment type="cofactor">
    <cofactor evidence="1">
        <name>Mg(2+)</name>
        <dbReference type="ChEBI" id="CHEBI:18420"/>
    </cofactor>
</comment>
<evidence type="ECO:0000256" key="2">
    <source>
        <dbReference type="ARBA" id="ARBA00004067"/>
    </source>
</evidence>
<evidence type="ECO:0000256" key="1">
    <source>
        <dbReference type="ARBA" id="ARBA00001946"/>
    </source>
</evidence>
<dbReference type="Gene3D" id="6.20.10.30">
    <property type="match status" value="1"/>
</dbReference>
<dbReference type="InterPro" id="IPR003583">
    <property type="entry name" value="Hlx-hairpin-Hlx_DNA-bd_motif"/>
</dbReference>
<dbReference type="InterPro" id="IPR033136">
    <property type="entry name" value="DNA_ligase_CS"/>
</dbReference>
<dbReference type="InterPro" id="IPR001357">
    <property type="entry name" value="BRCT_dom"/>
</dbReference>
<dbReference type="GO" id="GO:0006281">
    <property type="term" value="P:DNA repair"/>
    <property type="evidence" value="ECO:0007669"/>
    <property type="project" value="UniProtKB-KW"/>
</dbReference>
<comment type="catalytic activity">
    <reaction evidence="12">
        <text>NAD(+) + (deoxyribonucleotide)n-3'-hydroxyl + 5'-phospho-(deoxyribonucleotide)m = (deoxyribonucleotide)n+m + AMP + beta-nicotinamide D-nucleotide.</text>
        <dbReference type="EC" id="6.5.1.2"/>
    </reaction>
</comment>
<evidence type="ECO:0000256" key="4">
    <source>
        <dbReference type="ARBA" id="ARBA00022598"/>
    </source>
</evidence>
<evidence type="ECO:0000256" key="7">
    <source>
        <dbReference type="ARBA" id="ARBA00022763"/>
    </source>
</evidence>
<dbReference type="SUPFAM" id="SSF50249">
    <property type="entry name" value="Nucleic acid-binding proteins"/>
    <property type="match status" value="1"/>
</dbReference>
<dbReference type="InterPro" id="IPR004149">
    <property type="entry name" value="Znf_DNAligase_C4"/>
</dbReference>
<dbReference type="PROSITE" id="PS50172">
    <property type="entry name" value="BRCT"/>
    <property type="match status" value="1"/>
</dbReference>
<dbReference type="CDD" id="cd17748">
    <property type="entry name" value="BRCT_DNA_ligase_like"/>
    <property type="match status" value="1"/>
</dbReference>
<evidence type="ECO:0000256" key="13">
    <source>
        <dbReference type="SAM" id="MobiDB-lite"/>
    </source>
</evidence>
<dbReference type="PANTHER" id="PTHR23389:SF9">
    <property type="entry name" value="DNA LIGASE"/>
    <property type="match status" value="1"/>
</dbReference>
<dbReference type="Gene3D" id="3.30.470.30">
    <property type="entry name" value="DNA ligase/mRNA capping enzyme"/>
    <property type="match status" value="1"/>
</dbReference>
<dbReference type="PANTHER" id="PTHR23389">
    <property type="entry name" value="CHROMOSOME TRANSMISSION FIDELITY FACTOR 18"/>
    <property type="match status" value="1"/>
</dbReference>
<dbReference type="Pfam" id="PF14520">
    <property type="entry name" value="HHH_5"/>
    <property type="match status" value="1"/>
</dbReference>